<sequence length="98" mass="11445">QPEKTNTIVLACVHLHNFLRRSESSKNLYCPPDIFDTEDFENQIIKKGTWRSDSSETTSFLPLKKCGRKSAADVEETRERYARYFATTGRVHWQDAFE</sequence>
<proteinExistence type="predicted"/>
<dbReference type="EMBL" id="VUJU01004381">
    <property type="protein sequence ID" value="KAF0754545.1"/>
    <property type="molecule type" value="Genomic_DNA"/>
</dbReference>
<accession>A0A6G0YF39</accession>
<reference evidence="1 2" key="1">
    <citation type="submission" date="2019-08" db="EMBL/GenBank/DDBJ databases">
        <title>Whole genome of Aphis craccivora.</title>
        <authorList>
            <person name="Voronova N.V."/>
            <person name="Shulinski R.S."/>
            <person name="Bandarenka Y.V."/>
            <person name="Zhorov D.G."/>
            <person name="Warner D."/>
        </authorList>
    </citation>
    <scope>NUCLEOTIDE SEQUENCE [LARGE SCALE GENOMIC DNA]</scope>
    <source>
        <strain evidence="1">180601</strain>
        <tissue evidence="1">Whole Body</tissue>
    </source>
</reference>
<name>A0A6G0YF39_APHCR</name>
<dbReference type="Proteomes" id="UP000478052">
    <property type="component" value="Unassembled WGS sequence"/>
</dbReference>
<comment type="caution">
    <text evidence="1">The sequence shown here is derived from an EMBL/GenBank/DDBJ whole genome shotgun (WGS) entry which is preliminary data.</text>
</comment>
<protein>
    <submittedName>
        <fullName evidence="1">Protein ANTAGONIST OF LIKE HETEROCHROMATIN PROTEIN 1-like</fullName>
    </submittedName>
</protein>
<gene>
    <name evidence="1" type="ORF">FWK35_00017907</name>
</gene>
<dbReference type="OrthoDB" id="8193319at2759"/>
<evidence type="ECO:0000313" key="2">
    <source>
        <dbReference type="Proteomes" id="UP000478052"/>
    </source>
</evidence>
<keyword evidence="2" id="KW-1185">Reference proteome</keyword>
<organism evidence="1 2">
    <name type="scientific">Aphis craccivora</name>
    <name type="common">Cowpea aphid</name>
    <dbReference type="NCBI Taxonomy" id="307492"/>
    <lineage>
        <taxon>Eukaryota</taxon>
        <taxon>Metazoa</taxon>
        <taxon>Ecdysozoa</taxon>
        <taxon>Arthropoda</taxon>
        <taxon>Hexapoda</taxon>
        <taxon>Insecta</taxon>
        <taxon>Pterygota</taxon>
        <taxon>Neoptera</taxon>
        <taxon>Paraneoptera</taxon>
        <taxon>Hemiptera</taxon>
        <taxon>Sternorrhyncha</taxon>
        <taxon>Aphidomorpha</taxon>
        <taxon>Aphidoidea</taxon>
        <taxon>Aphididae</taxon>
        <taxon>Aphidini</taxon>
        <taxon>Aphis</taxon>
        <taxon>Aphis</taxon>
    </lineage>
</organism>
<dbReference type="AlphaFoldDB" id="A0A6G0YF39"/>
<feature type="non-terminal residue" evidence="1">
    <location>
        <position position="1"/>
    </location>
</feature>
<evidence type="ECO:0000313" key="1">
    <source>
        <dbReference type="EMBL" id="KAF0754545.1"/>
    </source>
</evidence>